<dbReference type="AlphaFoldDB" id="A0A7R8V1C4"/>
<organism evidence="10 11">
    <name type="scientific">Hermetia illucens</name>
    <name type="common">Black soldier fly</name>
    <dbReference type="NCBI Taxonomy" id="343691"/>
    <lineage>
        <taxon>Eukaryota</taxon>
        <taxon>Metazoa</taxon>
        <taxon>Ecdysozoa</taxon>
        <taxon>Arthropoda</taxon>
        <taxon>Hexapoda</taxon>
        <taxon>Insecta</taxon>
        <taxon>Pterygota</taxon>
        <taxon>Neoptera</taxon>
        <taxon>Endopterygota</taxon>
        <taxon>Diptera</taxon>
        <taxon>Brachycera</taxon>
        <taxon>Stratiomyomorpha</taxon>
        <taxon>Stratiomyidae</taxon>
        <taxon>Hermetiinae</taxon>
        <taxon>Hermetia</taxon>
    </lineage>
</organism>
<dbReference type="CDD" id="cd03050">
    <property type="entry name" value="GST_N_Theta"/>
    <property type="match status" value="1"/>
</dbReference>
<sequence>MKFYYDLFSQPSRTLYILLKINKVPAEFNPLSLRKTQHLTAKFKEINRFQKVPCIVDNDLKLSESIAILRYLDGKGVIDERWYPKELHLRARTDEYLAWHHNNTRLTLSLYFWQKWLHPLITGRNPDPKQLAETQKNMEKTLDSFENIWLENRKYLTGSEINAADVFAACEILQPMMAGYDPTRGRPNLGNWLQTVRSDLNPQFDEAHDIVMKISKASGIIQAQMKVVNFFRNLFRRKK</sequence>
<evidence type="ECO:0000259" key="8">
    <source>
        <dbReference type="PROSITE" id="PS50404"/>
    </source>
</evidence>
<keyword evidence="6" id="KW-0808">Transferase</keyword>
<dbReference type="EC" id="2.5.1.18" evidence="4"/>
<evidence type="ECO:0000256" key="1">
    <source>
        <dbReference type="ARBA" id="ARBA00004496"/>
    </source>
</evidence>
<dbReference type="FunFam" id="1.20.1050.10:FF:000008">
    <property type="entry name" value="Glutathione S-transferase theta-1"/>
    <property type="match status" value="1"/>
</dbReference>
<dbReference type="InterPro" id="IPR004046">
    <property type="entry name" value="GST_C"/>
</dbReference>
<dbReference type="OrthoDB" id="422574at2759"/>
<evidence type="ECO:0000313" key="10">
    <source>
        <dbReference type="EMBL" id="CAD7090808.1"/>
    </source>
</evidence>
<dbReference type="PANTHER" id="PTHR43917">
    <property type="match status" value="1"/>
</dbReference>
<dbReference type="SUPFAM" id="SSF52833">
    <property type="entry name" value="Thioredoxin-like"/>
    <property type="match status" value="1"/>
</dbReference>
<dbReference type="OMA" id="YHDEMLA"/>
<dbReference type="EMBL" id="LR899013">
    <property type="protein sequence ID" value="CAD7090808.1"/>
    <property type="molecule type" value="Genomic_DNA"/>
</dbReference>
<keyword evidence="11" id="KW-1185">Reference proteome</keyword>
<dbReference type="GO" id="GO:0004364">
    <property type="term" value="F:glutathione transferase activity"/>
    <property type="evidence" value="ECO:0007669"/>
    <property type="project" value="UniProtKB-EC"/>
</dbReference>
<dbReference type="FunCoup" id="A0A7R8V1C4">
    <property type="interactions" value="723"/>
</dbReference>
<evidence type="ECO:0000256" key="2">
    <source>
        <dbReference type="ARBA" id="ARBA00009899"/>
    </source>
</evidence>
<dbReference type="InterPro" id="IPR040075">
    <property type="entry name" value="GST_N_Theta"/>
</dbReference>
<evidence type="ECO:0000256" key="7">
    <source>
        <dbReference type="ARBA" id="ARBA00047960"/>
    </source>
</evidence>
<dbReference type="InterPro" id="IPR036249">
    <property type="entry name" value="Thioredoxin-like_sf"/>
</dbReference>
<dbReference type="GO" id="GO:0005737">
    <property type="term" value="C:cytoplasm"/>
    <property type="evidence" value="ECO:0007669"/>
    <property type="project" value="UniProtKB-SubCell"/>
</dbReference>
<evidence type="ECO:0000313" key="11">
    <source>
        <dbReference type="Proteomes" id="UP000594454"/>
    </source>
</evidence>
<dbReference type="PROSITE" id="PS50405">
    <property type="entry name" value="GST_CTER"/>
    <property type="match status" value="1"/>
</dbReference>
<feature type="domain" description="GST N-terminal" evidence="8">
    <location>
        <begin position="1"/>
        <end position="80"/>
    </location>
</feature>
<reference evidence="10 11" key="1">
    <citation type="submission" date="2020-11" db="EMBL/GenBank/DDBJ databases">
        <authorList>
            <person name="Wallbank WR R."/>
            <person name="Pardo Diaz C."/>
            <person name="Kozak K."/>
            <person name="Martin S."/>
            <person name="Jiggins C."/>
            <person name="Moest M."/>
            <person name="Warren A I."/>
            <person name="Generalovic N T."/>
            <person name="Byers J.R.P. K."/>
            <person name="Montejo-Kovacevich G."/>
            <person name="Yen C E."/>
        </authorList>
    </citation>
    <scope>NUCLEOTIDE SEQUENCE [LARGE SCALE GENOMIC DNA]</scope>
</reference>
<name>A0A7R8V1C4_HERIL</name>
<protein>
    <recommendedName>
        <fullName evidence="4">glutathione transferase</fullName>
        <ecNumber evidence="4">2.5.1.18</ecNumber>
    </recommendedName>
</protein>
<dbReference type="Gene3D" id="1.20.1050.10">
    <property type="match status" value="1"/>
</dbReference>
<dbReference type="Pfam" id="PF00043">
    <property type="entry name" value="GST_C"/>
    <property type="match status" value="1"/>
</dbReference>
<dbReference type="InterPro" id="IPR036282">
    <property type="entry name" value="Glutathione-S-Trfase_C_sf"/>
</dbReference>
<comment type="catalytic activity">
    <reaction evidence="7">
        <text>RX + glutathione = an S-substituted glutathione + a halide anion + H(+)</text>
        <dbReference type="Rhea" id="RHEA:16437"/>
        <dbReference type="ChEBI" id="CHEBI:15378"/>
        <dbReference type="ChEBI" id="CHEBI:16042"/>
        <dbReference type="ChEBI" id="CHEBI:17792"/>
        <dbReference type="ChEBI" id="CHEBI:57925"/>
        <dbReference type="ChEBI" id="CHEBI:90779"/>
        <dbReference type="EC" id="2.5.1.18"/>
    </reaction>
</comment>
<dbReference type="SFLD" id="SFLDS00019">
    <property type="entry name" value="Glutathione_Transferase_(cytos"/>
    <property type="match status" value="1"/>
</dbReference>
<evidence type="ECO:0000256" key="4">
    <source>
        <dbReference type="ARBA" id="ARBA00012452"/>
    </source>
</evidence>
<dbReference type="SFLD" id="SFLDG00358">
    <property type="entry name" value="Main_(cytGST)"/>
    <property type="match status" value="1"/>
</dbReference>
<dbReference type="SMR" id="A0A7R8V1C4"/>
<dbReference type="Proteomes" id="UP000594454">
    <property type="component" value="Chromosome 5"/>
</dbReference>
<dbReference type="PANTHER" id="PTHR43917:SF8">
    <property type="entry name" value="GH16740P-RELATED"/>
    <property type="match status" value="1"/>
</dbReference>
<dbReference type="Gene3D" id="3.40.30.10">
    <property type="entry name" value="Glutaredoxin"/>
    <property type="match status" value="1"/>
</dbReference>
<dbReference type="CDD" id="cd03183">
    <property type="entry name" value="GST_C_Theta"/>
    <property type="match status" value="1"/>
</dbReference>
<comment type="subunit">
    <text evidence="3">Homodimer.</text>
</comment>
<evidence type="ECO:0000259" key="9">
    <source>
        <dbReference type="PROSITE" id="PS50405"/>
    </source>
</evidence>
<keyword evidence="5" id="KW-0963">Cytoplasm</keyword>
<gene>
    <name evidence="10" type="ORF">HERILL_LOCUS13266</name>
</gene>
<dbReference type="InterPro" id="IPR051369">
    <property type="entry name" value="GST_Theta"/>
</dbReference>
<dbReference type="InterPro" id="IPR040077">
    <property type="entry name" value="GST_C_Theta"/>
</dbReference>
<dbReference type="Pfam" id="PF02798">
    <property type="entry name" value="GST_N"/>
    <property type="match status" value="1"/>
</dbReference>
<dbReference type="InterPro" id="IPR040079">
    <property type="entry name" value="Glutathione_S-Trfase"/>
</dbReference>
<dbReference type="SUPFAM" id="SSF47616">
    <property type="entry name" value="GST C-terminal domain-like"/>
    <property type="match status" value="1"/>
</dbReference>
<dbReference type="InterPro" id="IPR004045">
    <property type="entry name" value="Glutathione_S-Trfase_N"/>
</dbReference>
<dbReference type="InParanoid" id="A0A7R8V1C4"/>
<comment type="similarity">
    <text evidence="2">Belongs to the GST superfamily. Theta family.</text>
</comment>
<dbReference type="GO" id="GO:0006749">
    <property type="term" value="P:glutathione metabolic process"/>
    <property type="evidence" value="ECO:0007669"/>
    <property type="project" value="TreeGrafter"/>
</dbReference>
<evidence type="ECO:0000256" key="6">
    <source>
        <dbReference type="ARBA" id="ARBA00022679"/>
    </source>
</evidence>
<dbReference type="PROSITE" id="PS50404">
    <property type="entry name" value="GST_NTER"/>
    <property type="match status" value="1"/>
</dbReference>
<evidence type="ECO:0000256" key="3">
    <source>
        <dbReference type="ARBA" id="ARBA00011738"/>
    </source>
</evidence>
<accession>A0A7R8V1C4</accession>
<dbReference type="InterPro" id="IPR010987">
    <property type="entry name" value="Glutathione-S-Trfase_C-like"/>
</dbReference>
<comment type="subcellular location">
    <subcellularLocation>
        <location evidence="1">Cytoplasm</location>
    </subcellularLocation>
</comment>
<feature type="domain" description="GST C-terminal" evidence="9">
    <location>
        <begin position="86"/>
        <end position="220"/>
    </location>
</feature>
<proteinExistence type="inferred from homology"/>
<evidence type="ECO:0000256" key="5">
    <source>
        <dbReference type="ARBA" id="ARBA00022490"/>
    </source>
</evidence>